<evidence type="ECO:0000313" key="2">
    <source>
        <dbReference type="Proteomes" id="UP000737391"/>
    </source>
</evidence>
<protein>
    <submittedName>
        <fullName evidence="1">Uncharacterized protein</fullName>
    </submittedName>
</protein>
<dbReference type="AlphaFoldDB" id="A0A9P5B2W6"/>
<organism evidence="1 2">
    <name type="scientific">Fusarium agapanthi</name>
    <dbReference type="NCBI Taxonomy" id="1803897"/>
    <lineage>
        <taxon>Eukaryota</taxon>
        <taxon>Fungi</taxon>
        <taxon>Dikarya</taxon>
        <taxon>Ascomycota</taxon>
        <taxon>Pezizomycotina</taxon>
        <taxon>Sordariomycetes</taxon>
        <taxon>Hypocreomycetidae</taxon>
        <taxon>Hypocreales</taxon>
        <taxon>Nectriaceae</taxon>
        <taxon>Fusarium</taxon>
        <taxon>Fusarium fujikuroi species complex</taxon>
    </lineage>
</organism>
<dbReference type="EMBL" id="LUFC02000890">
    <property type="protein sequence ID" value="KAF4493481.1"/>
    <property type="molecule type" value="Genomic_DNA"/>
</dbReference>
<comment type="caution">
    <text evidence="1">The sequence shown here is derived from an EMBL/GenBank/DDBJ whole genome shotgun (WGS) entry which is preliminary data.</text>
</comment>
<reference evidence="1" key="1">
    <citation type="submission" date="2020-01" db="EMBL/GenBank/DDBJ databases">
        <title>Identification and distribution of gene clusters putatively required for synthesis of sphingolipid metabolism inhibitors in phylogenetically diverse species of the filamentous fungus Fusarium.</title>
        <authorList>
            <person name="Kim H.-S."/>
            <person name="Busman M."/>
            <person name="Brown D.W."/>
            <person name="Divon H."/>
            <person name="Uhlig S."/>
            <person name="Proctor R.H."/>
        </authorList>
    </citation>
    <scope>NUCLEOTIDE SEQUENCE</scope>
    <source>
        <strain evidence="1">NRRL 31653</strain>
    </source>
</reference>
<evidence type="ECO:0000313" key="1">
    <source>
        <dbReference type="EMBL" id="KAF4493481.1"/>
    </source>
</evidence>
<sequence length="194" mass="21359">MERASLPISLRLADIMSRASQSLEVFHQHRLLLIERTAPAFASAPVPEKGTILQTSGGPLSRTPRKLARDVDYTVRDGSLANLGLGLLKSARMDRGLAMPRWRLYRRQPLQSSAHSIYTACIKITTSTTRFRVLLGTVMSQLFTYLFPSSTDGSAQQWSKVLDNTNANFTTLSESGIAQALGLYCRGLGVFPTI</sequence>
<accession>A0A9P5B2W6</accession>
<dbReference type="Proteomes" id="UP000737391">
    <property type="component" value="Unassembled WGS sequence"/>
</dbReference>
<name>A0A9P5B2W6_9HYPO</name>
<keyword evidence="2" id="KW-1185">Reference proteome</keyword>
<proteinExistence type="predicted"/>
<gene>
    <name evidence="1" type="ORF">FAGAP_10400</name>
</gene>